<dbReference type="PANTHER" id="PTHR36454:SF1">
    <property type="entry name" value="DUF1015 DOMAIN-CONTAINING PROTEIN"/>
    <property type="match status" value="1"/>
</dbReference>
<dbReference type="Pfam" id="PF06245">
    <property type="entry name" value="DUF1015"/>
    <property type="match status" value="1"/>
</dbReference>
<dbReference type="InterPro" id="IPR008323">
    <property type="entry name" value="UCP033563"/>
</dbReference>
<evidence type="ECO:0000313" key="2">
    <source>
        <dbReference type="Proteomes" id="UP000199135"/>
    </source>
</evidence>
<gene>
    <name evidence="1" type="ORF">SAMN05216447_10587</name>
</gene>
<dbReference type="RefSeq" id="WP_078686608.1">
    <property type="nucleotide sequence ID" value="NZ_FNWT01000005.1"/>
</dbReference>
<dbReference type="EMBL" id="FNWT01000005">
    <property type="protein sequence ID" value="SEH54987.1"/>
    <property type="molecule type" value="Genomic_DNA"/>
</dbReference>
<proteinExistence type="predicted"/>
<organism evidence="1 2">
    <name type="scientific">Parafannyhessea umbonata</name>
    <dbReference type="NCBI Taxonomy" id="604330"/>
    <lineage>
        <taxon>Bacteria</taxon>
        <taxon>Bacillati</taxon>
        <taxon>Actinomycetota</taxon>
        <taxon>Coriobacteriia</taxon>
        <taxon>Coriobacteriales</taxon>
        <taxon>Atopobiaceae</taxon>
        <taxon>Parafannyhessea</taxon>
    </lineage>
</organism>
<name>A0A1H6J878_9ACTN</name>
<accession>A0A1H6J878</accession>
<keyword evidence="2" id="KW-1185">Reference proteome</keyword>
<sequence length="411" mass="45220">MRVEPINCYRPRPEKAASFAALPYDVFDREQARAYAQAHPGSFLSIDRPEVNFEPGHDMYAADVYAKAGELIRQAALDGVLLKDEKSCYYVYRLEQDDRAQTGLVCACSVAEYDDGTIRRHENTRAQKERDRIEHIRATGAQTGPIFLTYRDNYAIDVLVGLAMTAEPLYDFTDDEGVHQSVWRIAREAAVEAIRETFKTVPCAYIADGHHRAASAVAVSHQKREEAGADAPEMPSDLFLSVLFPASQLRVMAYNRVVADLAGRTTTEFLEQVEAAGYQLEDPAPYAEPQAPGELSIYVGGAWRAARLAASAGTTDADPAAALDVSVLQERVLAPILGILNPREDPRISFVGGIEGHGELERRAGEKGVAFSLCPTSVEQLMAVSDAGELMPPKSTWFEPKLRSGLFVRRI</sequence>
<dbReference type="Proteomes" id="UP000199135">
    <property type="component" value="Unassembled WGS sequence"/>
</dbReference>
<comment type="caution">
    <text evidence="1">The sequence shown here is derived from an EMBL/GenBank/DDBJ whole genome shotgun (WGS) entry which is preliminary data.</text>
</comment>
<evidence type="ECO:0000313" key="1">
    <source>
        <dbReference type="EMBL" id="SEH54987.1"/>
    </source>
</evidence>
<dbReference type="PIRSF" id="PIRSF033563">
    <property type="entry name" value="UCP033563"/>
    <property type="match status" value="1"/>
</dbReference>
<reference evidence="1 2" key="1">
    <citation type="submission" date="2016-10" db="EMBL/GenBank/DDBJ databases">
        <authorList>
            <person name="Varghese N."/>
            <person name="Submissions S."/>
        </authorList>
    </citation>
    <scope>NUCLEOTIDE SEQUENCE [LARGE SCALE GENOMIC DNA]</scope>
    <source>
        <strain evidence="1 2">WCP15</strain>
    </source>
</reference>
<dbReference type="PANTHER" id="PTHR36454">
    <property type="entry name" value="LMO2823 PROTEIN"/>
    <property type="match status" value="1"/>
</dbReference>
<protein>
    <submittedName>
        <fullName evidence="1">Uncharacterized conserved protein, DUF1015 family</fullName>
    </submittedName>
</protein>